<accession>A0A016WGM3</accession>
<evidence type="ECO:0000313" key="3">
    <source>
        <dbReference type="Proteomes" id="UP000024635"/>
    </source>
</evidence>
<name>A0A016WGM3_9BILA</name>
<protein>
    <submittedName>
        <fullName evidence="2">Uncharacterized protein</fullName>
    </submittedName>
</protein>
<keyword evidence="3" id="KW-1185">Reference proteome</keyword>
<dbReference type="EMBL" id="JARK01000317">
    <property type="protein sequence ID" value="EYC38432.1"/>
    <property type="molecule type" value="Genomic_DNA"/>
</dbReference>
<gene>
    <name evidence="2" type="primary">Acey_s0717.g1792</name>
    <name evidence="2" type="ORF">Y032_0717g1792</name>
</gene>
<feature type="compositionally biased region" description="Basic and acidic residues" evidence="1">
    <location>
        <begin position="25"/>
        <end position="43"/>
    </location>
</feature>
<comment type="caution">
    <text evidence="2">The sequence shown here is derived from an EMBL/GenBank/DDBJ whole genome shotgun (WGS) entry which is preliminary data.</text>
</comment>
<dbReference type="AlphaFoldDB" id="A0A016WGM3"/>
<feature type="region of interest" description="Disordered" evidence="1">
    <location>
        <begin position="1"/>
        <end position="68"/>
    </location>
</feature>
<evidence type="ECO:0000313" key="2">
    <source>
        <dbReference type="EMBL" id="EYC38432.1"/>
    </source>
</evidence>
<proteinExistence type="predicted"/>
<dbReference type="Proteomes" id="UP000024635">
    <property type="component" value="Unassembled WGS sequence"/>
</dbReference>
<feature type="compositionally biased region" description="Basic and acidic residues" evidence="1">
    <location>
        <begin position="1"/>
        <end position="13"/>
    </location>
</feature>
<organism evidence="2 3">
    <name type="scientific">Ancylostoma ceylanicum</name>
    <dbReference type="NCBI Taxonomy" id="53326"/>
    <lineage>
        <taxon>Eukaryota</taxon>
        <taxon>Metazoa</taxon>
        <taxon>Ecdysozoa</taxon>
        <taxon>Nematoda</taxon>
        <taxon>Chromadorea</taxon>
        <taxon>Rhabditida</taxon>
        <taxon>Rhabditina</taxon>
        <taxon>Rhabditomorpha</taxon>
        <taxon>Strongyloidea</taxon>
        <taxon>Ancylostomatidae</taxon>
        <taxon>Ancylostomatinae</taxon>
        <taxon>Ancylostoma</taxon>
    </lineage>
</organism>
<evidence type="ECO:0000256" key="1">
    <source>
        <dbReference type="SAM" id="MobiDB-lite"/>
    </source>
</evidence>
<reference evidence="3" key="1">
    <citation type="journal article" date="2015" name="Nat. Genet.">
        <title>The genome and transcriptome of the zoonotic hookworm Ancylostoma ceylanicum identify infection-specific gene families.</title>
        <authorList>
            <person name="Schwarz E.M."/>
            <person name="Hu Y."/>
            <person name="Antoshechkin I."/>
            <person name="Miller M.M."/>
            <person name="Sternberg P.W."/>
            <person name="Aroian R.V."/>
        </authorList>
    </citation>
    <scope>NUCLEOTIDE SEQUENCE</scope>
    <source>
        <strain evidence="3">HY135</strain>
    </source>
</reference>
<sequence length="98" mass="10592">MVRRSCHADKGAEVPDTGTTKGRSRMGERAIPDARADRPRIGDDPVNIPSELDLARPRSPWAPSLQDSASGCASLLTKIPIEGSTPLISEIDITCFEY</sequence>